<name>A0ABX5WY59_9GAMM</name>
<reference evidence="1 2" key="1">
    <citation type="submission" date="2019-07" db="EMBL/GenBank/DDBJ databases">
        <title>Shewanella sp. YLB-06 whole genomic sequence.</title>
        <authorList>
            <person name="Yu L."/>
        </authorList>
    </citation>
    <scope>NUCLEOTIDE SEQUENCE [LARGE SCALE GENOMIC DNA]</scope>
    <source>
        <strain evidence="1 2">YLB-06</strain>
    </source>
</reference>
<dbReference type="RefSeq" id="WP_144046089.1">
    <property type="nucleotide sequence ID" value="NZ_CP041614.1"/>
</dbReference>
<protein>
    <submittedName>
        <fullName evidence="1">Uncharacterized protein</fullName>
    </submittedName>
</protein>
<evidence type="ECO:0000313" key="2">
    <source>
        <dbReference type="Proteomes" id="UP000315947"/>
    </source>
</evidence>
<sequence>MSRWNKERRRLPMVQLGKVMILAEGRTHGGGEVALWMRSMSRWNKEQRRLPMVQLGKVMILTEGRTHGGGEVALWMRSIQLLCSERRRRCRTERPTLRRLPVQISE</sequence>
<dbReference type="Proteomes" id="UP000315947">
    <property type="component" value="Chromosome"/>
</dbReference>
<evidence type="ECO:0000313" key="1">
    <source>
        <dbReference type="EMBL" id="QDO83718.1"/>
    </source>
</evidence>
<dbReference type="EMBL" id="CP041614">
    <property type="protein sequence ID" value="QDO83718.1"/>
    <property type="molecule type" value="Genomic_DNA"/>
</dbReference>
<gene>
    <name evidence="1" type="ORF">FM037_11340</name>
</gene>
<keyword evidence="2" id="KW-1185">Reference proteome</keyword>
<proteinExistence type="predicted"/>
<organism evidence="1 2">
    <name type="scientific">Shewanella psychropiezotolerans</name>
    <dbReference type="NCBI Taxonomy" id="2593655"/>
    <lineage>
        <taxon>Bacteria</taxon>
        <taxon>Pseudomonadati</taxon>
        <taxon>Pseudomonadota</taxon>
        <taxon>Gammaproteobacteria</taxon>
        <taxon>Alteromonadales</taxon>
        <taxon>Shewanellaceae</taxon>
        <taxon>Shewanella</taxon>
    </lineage>
</organism>
<accession>A0ABX5WY59</accession>